<accession>A0A858PZ53</accession>
<dbReference type="AlphaFoldDB" id="A0A858PZ53"/>
<sequence>MKSEPQQGKQESHSFGVNKRSSQGDGTQCKSNALRNRYEDIMEEEMDPAQLALSSEDIENVIESIEQEYGAILTADLKKAMREEITTAVPELTRALVPLISLAGAEGSSTEKLRQEWVRTFMEVMLPHMQKIVSASQQQQ</sequence>
<name>A0A858PZ53_9RICK</name>
<dbReference type="RefSeq" id="WP_169193450.1">
    <property type="nucleotide sequence ID" value="NZ_CP046391.1"/>
</dbReference>
<gene>
    <name evidence="2" type="ORF">ANPL_04010</name>
</gene>
<dbReference type="Proteomes" id="UP000500930">
    <property type="component" value="Chromosome"/>
</dbReference>
<keyword evidence="3" id="KW-1185">Reference proteome</keyword>
<organism evidence="2 3">
    <name type="scientific">Anaplasma platys</name>
    <dbReference type="NCBI Taxonomy" id="949"/>
    <lineage>
        <taxon>Bacteria</taxon>
        <taxon>Pseudomonadati</taxon>
        <taxon>Pseudomonadota</taxon>
        <taxon>Alphaproteobacteria</taxon>
        <taxon>Rickettsiales</taxon>
        <taxon>Anaplasmataceae</taxon>
        <taxon>Anaplasma</taxon>
    </lineage>
</organism>
<dbReference type="KEGG" id="aplt:ANPL_04010"/>
<evidence type="ECO:0000313" key="2">
    <source>
        <dbReference type="EMBL" id="QJC27850.1"/>
    </source>
</evidence>
<protein>
    <submittedName>
        <fullName evidence="2">Uncharacterized protein</fullName>
    </submittedName>
</protein>
<evidence type="ECO:0000256" key="1">
    <source>
        <dbReference type="SAM" id="MobiDB-lite"/>
    </source>
</evidence>
<evidence type="ECO:0000313" key="3">
    <source>
        <dbReference type="Proteomes" id="UP000500930"/>
    </source>
</evidence>
<proteinExistence type="predicted"/>
<dbReference type="EMBL" id="CP046391">
    <property type="protein sequence ID" value="QJC27850.1"/>
    <property type="molecule type" value="Genomic_DNA"/>
</dbReference>
<feature type="region of interest" description="Disordered" evidence="1">
    <location>
        <begin position="1"/>
        <end position="31"/>
    </location>
</feature>
<reference evidence="2 3" key="1">
    <citation type="journal article" date="2020" name="Pathogens">
        <title>First Whole Genome Sequence of Anaplasma platys, an Obligate Intracellular Rickettsial Pathogen of Dogs.</title>
        <authorList>
            <person name="Llanes A."/>
            <person name="Rajeev S."/>
        </authorList>
    </citation>
    <scope>NUCLEOTIDE SEQUENCE [LARGE SCALE GENOMIC DNA]</scope>
    <source>
        <strain evidence="2 3">S3</strain>
    </source>
</reference>